<feature type="region of interest" description="Disordered" evidence="1">
    <location>
        <begin position="1"/>
        <end position="30"/>
    </location>
</feature>
<dbReference type="Proteomes" id="UP000034982">
    <property type="component" value="Unassembled WGS sequence"/>
</dbReference>
<reference evidence="2 3" key="1">
    <citation type="submission" date="2013-11" db="EMBL/GenBank/DDBJ databases">
        <title>Single cell genomics of uncultured Tannerella BU063 (oral taxon 286).</title>
        <authorList>
            <person name="Beall C.J."/>
            <person name="Campbell A.G."/>
            <person name="Griffen A.L."/>
            <person name="Podar M."/>
            <person name="Leys E.J."/>
        </authorList>
    </citation>
    <scope>NUCLEOTIDE SEQUENCE [LARGE SCALE GENOMIC DNA]</scope>
    <source>
        <strain evidence="2">Cell 1/3</strain>
    </source>
</reference>
<comment type="caution">
    <text evidence="2">The sequence shown here is derived from an EMBL/GenBank/DDBJ whole genome shotgun (WGS) entry which is preliminary data.</text>
</comment>
<accession>W2CUU2</accession>
<name>W2CUU2_9BACT</name>
<evidence type="ECO:0000256" key="1">
    <source>
        <dbReference type="SAM" id="MobiDB-lite"/>
    </source>
</evidence>
<evidence type="ECO:0000313" key="2">
    <source>
        <dbReference type="EMBL" id="ETK10182.1"/>
    </source>
</evidence>
<gene>
    <name evidence="2" type="ORF">T230_02860</name>
</gene>
<organism evidence="2 3">
    <name type="scientific">Tannerella sp. oral taxon BU063 isolate Cell 1/3</name>
    <dbReference type="NCBI Taxonomy" id="1411022"/>
    <lineage>
        <taxon>Bacteria</taxon>
        <taxon>Pseudomonadati</taxon>
        <taxon>Bacteroidota</taxon>
        <taxon>Bacteroidia</taxon>
        <taxon>Bacteroidales</taxon>
        <taxon>Tannerellaceae</taxon>
        <taxon>Tannerella</taxon>
    </lineage>
</organism>
<protein>
    <submittedName>
        <fullName evidence="2">Uncharacterized protein</fullName>
    </submittedName>
</protein>
<sequence>MRFGVSALSPDVWRHLSGPLPREGGAESQDAQSIFNNGLQRQQQEMRPLMGSKQTQKLRRALRVCPPRKGMLEKK</sequence>
<dbReference type="EMBL" id="AYYE01000566">
    <property type="protein sequence ID" value="ETK10182.1"/>
    <property type="molecule type" value="Genomic_DNA"/>
</dbReference>
<proteinExistence type="predicted"/>
<evidence type="ECO:0000313" key="3">
    <source>
        <dbReference type="Proteomes" id="UP000034982"/>
    </source>
</evidence>
<dbReference type="AlphaFoldDB" id="W2CUU2"/>